<dbReference type="InterPro" id="IPR016181">
    <property type="entry name" value="Acyl_CoA_acyltransferase"/>
</dbReference>
<name>X1M8X7_9ZZZZ</name>
<organism evidence="6">
    <name type="scientific">marine sediment metagenome</name>
    <dbReference type="NCBI Taxonomy" id="412755"/>
    <lineage>
        <taxon>unclassified sequences</taxon>
        <taxon>metagenomes</taxon>
        <taxon>ecological metagenomes</taxon>
    </lineage>
</organism>
<dbReference type="SUPFAM" id="SSF55729">
    <property type="entry name" value="Acyl-CoA N-acyltransferases (Nat)"/>
    <property type="match status" value="1"/>
</dbReference>
<evidence type="ECO:0000256" key="1">
    <source>
        <dbReference type="ARBA" id="ARBA00005395"/>
    </source>
</evidence>
<feature type="domain" description="N-acetyltransferase" evidence="5">
    <location>
        <begin position="51"/>
        <end position="214"/>
    </location>
</feature>
<dbReference type="InterPro" id="IPR013785">
    <property type="entry name" value="Aldolase_TIM"/>
</dbReference>
<dbReference type="InterPro" id="IPR000182">
    <property type="entry name" value="GNAT_dom"/>
</dbReference>
<keyword evidence="3" id="KW-0808">Transferase</keyword>
<dbReference type="AlphaFoldDB" id="X1M8X7"/>
<reference evidence="6" key="1">
    <citation type="journal article" date="2014" name="Front. Microbiol.">
        <title>High frequency of phylogenetically diverse reductive dehalogenase-homologous genes in deep subseafloor sedimentary metagenomes.</title>
        <authorList>
            <person name="Kawai M."/>
            <person name="Futagami T."/>
            <person name="Toyoda A."/>
            <person name="Takaki Y."/>
            <person name="Nishi S."/>
            <person name="Hori S."/>
            <person name="Arai W."/>
            <person name="Tsubouchi T."/>
            <person name="Morono Y."/>
            <person name="Uchiyama I."/>
            <person name="Ito T."/>
            <person name="Fujiyama A."/>
            <person name="Inagaki F."/>
            <person name="Takami H."/>
        </authorList>
    </citation>
    <scope>NUCLEOTIDE SEQUENCE</scope>
    <source>
        <strain evidence="6">Expedition CK06-06</strain>
    </source>
</reference>
<comment type="similarity">
    <text evidence="1">Belongs to the acetyltransferase family. RimI subfamily.</text>
</comment>
<protein>
    <recommendedName>
        <fullName evidence="5">N-acetyltransferase domain-containing protein</fullName>
    </recommendedName>
</protein>
<dbReference type="Gene3D" id="3.20.20.70">
    <property type="entry name" value="Aldolase class I"/>
    <property type="match status" value="1"/>
</dbReference>
<dbReference type="CDD" id="cd04301">
    <property type="entry name" value="NAT_SF"/>
    <property type="match status" value="1"/>
</dbReference>
<proteinExistence type="inferred from homology"/>
<dbReference type="InterPro" id="IPR050680">
    <property type="entry name" value="YpeA/RimI_acetyltransf"/>
</dbReference>
<dbReference type="NCBIfam" id="TIGR01575">
    <property type="entry name" value="rimI"/>
    <property type="match status" value="1"/>
</dbReference>
<dbReference type="Pfam" id="PF00583">
    <property type="entry name" value="Acetyltransf_1"/>
    <property type="match status" value="1"/>
</dbReference>
<evidence type="ECO:0000256" key="2">
    <source>
        <dbReference type="ARBA" id="ARBA00022490"/>
    </source>
</evidence>
<evidence type="ECO:0000259" key="5">
    <source>
        <dbReference type="PROSITE" id="PS51186"/>
    </source>
</evidence>
<dbReference type="PANTHER" id="PTHR43420:SF44">
    <property type="entry name" value="ACETYLTRANSFERASE YPEA"/>
    <property type="match status" value="1"/>
</dbReference>
<keyword evidence="4" id="KW-0012">Acyltransferase</keyword>
<accession>X1M8X7</accession>
<dbReference type="Gene3D" id="3.40.630.30">
    <property type="match status" value="1"/>
</dbReference>
<sequence length="243" mass="27412">MLNSVGLENIGVDAVIKDKSPIWASWRVPVIVNIAGETIAEIDREAFPGESLFRPYTSYKQEIHNSLAHYIVACIEKGTGPKPSREDRQKKSWLKRLLGHHHLAISTSAVQNNLYSKEYIVGFAGFWTMLNEAHIIAIAVRNNYRRKGIGEGLLISVIEVATQSHANVITLEVRASNVVAQALYKKYGFRVAGKRPRYYSDNGEDAVFMSTDTITLAPFQAHFQRLKEAHSQRWEKIFTTQLA</sequence>
<keyword evidence="2" id="KW-0963">Cytoplasm</keyword>
<dbReference type="EMBL" id="BARV01010350">
    <property type="protein sequence ID" value="GAI11150.1"/>
    <property type="molecule type" value="Genomic_DNA"/>
</dbReference>
<dbReference type="GO" id="GO:0008080">
    <property type="term" value="F:N-acetyltransferase activity"/>
    <property type="evidence" value="ECO:0007669"/>
    <property type="project" value="InterPro"/>
</dbReference>
<dbReference type="PANTHER" id="PTHR43420">
    <property type="entry name" value="ACETYLTRANSFERASE"/>
    <property type="match status" value="1"/>
</dbReference>
<evidence type="ECO:0000256" key="3">
    <source>
        <dbReference type="ARBA" id="ARBA00022679"/>
    </source>
</evidence>
<evidence type="ECO:0000313" key="6">
    <source>
        <dbReference type="EMBL" id="GAI11150.1"/>
    </source>
</evidence>
<comment type="caution">
    <text evidence="6">The sequence shown here is derived from an EMBL/GenBank/DDBJ whole genome shotgun (WGS) entry which is preliminary data.</text>
</comment>
<dbReference type="InterPro" id="IPR006464">
    <property type="entry name" value="AcTrfase_RimI/Ard1"/>
</dbReference>
<evidence type="ECO:0000256" key="4">
    <source>
        <dbReference type="ARBA" id="ARBA00023315"/>
    </source>
</evidence>
<dbReference type="PROSITE" id="PS51186">
    <property type="entry name" value="GNAT"/>
    <property type="match status" value="1"/>
</dbReference>
<gene>
    <name evidence="6" type="ORF">S06H3_20061</name>
</gene>